<dbReference type="PANTHER" id="PTHR42690:SF1">
    <property type="entry name" value="THREONINE SYNTHASE-LIKE 2"/>
    <property type="match status" value="1"/>
</dbReference>
<sequence length="452" mass="49409">MTRYYSTNRSVPEVDLAEALLTGQAGDRGLFLPRTLPRMSRELLARARALSYPELAAAVLEPYAVGTFTRAALDEICADAYDYPVPLERVDGPRHVMRLDQGPTASFKDFAARFMGRALGRLTRERGRELLILTATSGDTGSAIAHAFLGVPGIRAVVLFPVHEVSDRQRRQMTTLGGNIATLALDSKFDDCQALVKQAFADPDLAGLNLTSANSINIGRLLPQSVYYIHAAARLADVAGGEKVVFSVPSGNFGDLMGGLLALRTGLPVERFIVATNANDEVPRFLETGRYEKIVPSRKCISNAMNVGHPSNLARVVDLYGGHMDELGRISEPPDLGALRRDLFGVSVGDEETRATIVEAHRRHGTLLEPHGAVGWAGLARFLERHPEHAETTAISLETAHPAKFPEEIQALIQVDPPLPPSLQGLEARSESYEPLETDYPAFKEYLLKHYR</sequence>
<dbReference type="SUPFAM" id="SSF53686">
    <property type="entry name" value="Tryptophan synthase beta subunit-like PLP-dependent enzymes"/>
    <property type="match status" value="1"/>
</dbReference>
<evidence type="ECO:0000256" key="6">
    <source>
        <dbReference type="PIRSR" id="PIRSR604450-51"/>
    </source>
</evidence>
<protein>
    <recommendedName>
        <fullName evidence="5">Threonine synthase</fullName>
        <ecNumber evidence="5">4.2.3.1</ecNumber>
    </recommendedName>
</protein>
<dbReference type="EMBL" id="VGIY01000012">
    <property type="protein sequence ID" value="MBM3316430.1"/>
    <property type="molecule type" value="Genomic_DNA"/>
</dbReference>
<dbReference type="InterPro" id="IPR036052">
    <property type="entry name" value="TrpB-like_PALP_sf"/>
</dbReference>
<evidence type="ECO:0000259" key="7">
    <source>
        <dbReference type="Pfam" id="PF00291"/>
    </source>
</evidence>
<keyword evidence="4 9" id="KW-0456">Lyase</keyword>
<dbReference type="InterPro" id="IPR029144">
    <property type="entry name" value="Thr_synth_N"/>
</dbReference>
<dbReference type="Gene3D" id="3.90.1380.10">
    <property type="entry name" value="Threonine synthase, N-terminal domain"/>
    <property type="match status" value="1"/>
</dbReference>
<dbReference type="AlphaFoldDB" id="A0A937X6F2"/>
<evidence type="ECO:0000256" key="1">
    <source>
        <dbReference type="ARBA" id="ARBA00001933"/>
    </source>
</evidence>
<comment type="similarity">
    <text evidence="2">Belongs to the threonine synthase family.</text>
</comment>
<comment type="cofactor">
    <cofactor evidence="1 6">
        <name>pyridoxal 5'-phosphate</name>
        <dbReference type="ChEBI" id="CHEBI:597326"/>
    </cofactor>
</comment>
<feature type="domain" description="Threonine synthase N-terminal" evidence="8">
    <location>
        <begin position="3"/>
        <end position="81"/>
    </location>
</feature>
<evidence type="ECO:0000256" key="2">
    <source>
        <dbReference type="ARBA" id="ARBA00005517"/>
    </source>
</evidence>
<evidence type="ECO:0000256" key="4">
    <source>
        <dbReference type="ARBA" id="ARBA00023239"/>
    </source>
</evidence>
<gene>
    <name evidence="9" type="primary">thrC</name>
    <name evidence="9" type="ORF">FJY75_01120</name>
</gene>
<comment type="caution">
    <text evidence="9">The sequence shown here is derived from an EMBL/GenBank/DDBJ whole genome shotgun (WGS) entry which is preliminary data.</text>
</comment>
<organism evidence="9 10">
    <name type="scientific">Eiseniibacteriota bacterium</name>
    <dbReference type="NCBI Taxonomy" id="2212470"/>
    <lineage>
        <taxon>Bacteria</taxon>
        <taxon>Candidatus Eiseniibacteriota</taxon>
    </lineage>
</organism>
<evidence type="ECO:0000256" key="3">
    <source>
        <dbReference type="ARBA" id="ARBA00022898"/>
    </source>
</evidence>
<evidence type="ECO:0000313" key="9">
    <source>
        <dbReference type="EMBL" id="MBM3316430.1"/>
    </source>
</evidence>
<keyword evidence="3 6" id="KW-0663">Pyridoxal phosphate</keyword>
<dbReference type="NCBIfam" id="TIGR00260">
    <property type="entry name" value="thrC"/>
    <property type="match status" value="1"/>
</dbReference>
<evidence type="ECO:0000256" key="5">
    <source>
        <dbReference type="NCBIfam" id="TIGR00260"/>
    </source>
</evidence>
<evidence type="ECO:0000259" key="8">
    <source>
        <dbReference type="Pfam" id="PF14821"/>
    </source>
</evidence>
<dbReference type="Pfam" id="PF14821">
    <property type="entry name" value="Thr_synth_N"/>
    <property type="match status" value="1"/>
</dbReference>
<dbReference type="Pfam" id="PF00291">
    <property type="entry name" value="PALP"/>
    <property type="match status" value="1"/>
</dbReference>
<dbReference type="PANTHER" id="PTHR42690">
    <property type="entry name" value="THREONINE SYNTHASE FAMILY MEMBER"/>
    <property type="match status" value="1"/>
</dbReference>
<accession>A0A937X6F2</accession>
<dbReference type="Gene3D" id="3.40.50.1100">
    <property type="match status" value="2"/>
</dbReference>
<dbReference type="Proteomes" id="UP000748308">
    <property type="component" value="Unassembled WGS sequence"/>
</dbReference>
<dbReference type="InterPro" id="IPR051166">
    <property type="entry name" value="Threonine_Synthase"/>
</dbReference>
<feature type="modified residue" description="N6-(pyridoxal phosphate)lysine" evidence="6">
    <location>
        <position position="108"/>
    </location>
</feature>
<evidence type="ECO:0000313" key="10">
    <source>
        <dbReference type="Proteomes" id="UP000748308"/>
    </source>
</evidence>
<name>A0A937X6F2_UNCEI</name>
<proteinExistence type="inferred from homology"/>
<dbReference type="EC" id="4.2.3.1" evidence="5"/>
<dbReference type="InterPro" id="IPR037158">
    <property type="entry name" value="Thr_synth_N_sf"/>
</dbReference>
<dbReference type="InterPro" id="IPR001926">
    <property type="entry name" value="TrpB-like_PALP"/>
</dbReference>
<dbReference type="GO" id="GO:0004795">
    <property type="term" value="F:threonine synthase activity"/>
    <property type="evidence" value="ECO:0007669"/>
    <property type="project" value="UniProtKB-UniRule"/>
</dbReference>
<dbReference type="InterPro" id="IPR004450">
    <property type="entry name" value="Thr_synthase-like"/>
</dbReference>
<dbReference type="GO" id="GO:0009088">
    <property type="term" value="P:threonine biosynthetic process"/>
    <property type="evidence" value="ECO:0007669"/>
    <property type="project" value="UniProtKB-UniRule"/>
</dbReference>
<feature type="domain" description="Tryptophan synthase beta chain-like PALP" evidence="7">
    <location>
        <begin position="98"/>
        <end position="387"/>
    </location>
</feature>
<reference evidence="9" key="1">
    <citation type="submission" date="2019-03" db="EMBL/GenBank/DDBJ databases">
        <title>Lake Tanganyika Metagenome-Assembled Genomes (MAGs).</title>
        <authorList>
            <person name="Tran P."/>
        </authorList>
    </citation>
    <scope>NUCLEOTIDE SEQUENCE</scope>
    <source>
        <strain evidence="9">M_DeepCast_400m_m2_100</strain>
    </source>
</reference>